<sequence length="451" mass="49825">MAEDQILDNGLPQMNRYITDHRPDGKAIFNTEIPTPLSWEKLPNGAAFALSYTTNEFPANLNGGKDVAKYQSYLQSPPGLTIPGGSVLRIVDINPDSLSPMHRTVSLDYGVVIEGEVDLILDSGEVRHMKRGDIAIQRSTMHAWRNPSKMDWARVLFVLQESQPLQLEDGKNLGEDYGQGMDDKIICMNPYFTEKCSARSEAVQTNNNMASPNRIEQKAGLKILITGAAVALAHRVEQHNALKKAVSTLTVDGKAPIEIKTPRRVEKVDPYNAAISFADGTQIQGDLVVGADGVHSISRTSLHIKPFPSGKSAFRFLVPKQKALDDPETAALVQHIGEQNMWFGVDGRIIMSPTSHNSILNFTIIHPDKESASETAGSDTWDQSTNLDKMLKILSSFSLAIVKLLSKVEPESVRVWKLIDMDPLPRLNESRLVLIGDAAHPFFPRIGVFYH</sequence>
<evidence type="ECO:0000256" key="2">
    <source>
        <dbReference type="ARBA" id="ARBA00022827"/>
    </source>
</evidence>
<dbReference type="Gene3D" id="3.50.50.60">
    <property type="entry name" value="FAD/NAD(P)-binding domain"/>
    <property type="match status" value="1"/>
</dbReference>
<accession>A0A093V271</accession>
<gene>
    <name evidence="5" type="ORF">GQ26_0300020</name>
</gene>
<dbReference type="SUPFAM" id="SSF54373">
    <property type="entry name" value="FAD-linked reductases, C-terminal domain"/>
    <property type="match status" value="1"/>
</dbReference>
<dbReference type="InterPro" id="IPR047142">
    <property type="entry name" value="OryJ/VirC-like"/>
</dbReference>
<evidence type="ECO:0000256" key="3">
    <source>
        <dbReference type="ARBA" id="ARBA00023002"/>
    </source>
</evidence>
<dbReference type="GO" id="GO:0016491">
    <property type="term" value="F:oxidoreductase activity"/>
    <property type="evidence" value="ECO:0007669"/>
    <property type="project" value="UniProtKB-KW"/>
</dbReference>
<dbReference type="GO" id="GO:0071949">
    <property type="term" value="F:FAD binding"/>
    <property type="evidence" value="ECO:0007669"/>
    <property type="project" value="InterPro"/>
</dbReference>
<dbReference type="InterPro" id="IPR014710">
    <property type="entry name" value="RmlC-like_jellyroll"/>
</dbReference>
<proteinExistence type="predicted"/>
<dbReference type="SUPFAM" id="SSF51905">
    <property type="entry name" value="FAD/NAD(P)-binding domain"/>
    <property type="match status" value="1"/>
</dbReference>
<organism evidence="5">
    <name type="scientific">Talaromyces marneffei PM1</name>
    <dbReference type="NCBI Taxonomy" id="1077442"/>
    <lineage>
        <taxon>Eukaryota</taxon>
        <taxon>Fungi</taxon>
        <taxon>Dikarya</taxon>
        <taxon>Ascomycota</taxon>
        <taxon>Pezizomycotina</taxon>
        <taxon>Eurotiomycetes</taxon>
        <taxon>Eurotiomycetidae</taxon>
        <taxon>Eurotiales</taxon>
        <taxon>Trichocomaceae</taxon>
        <taxon>Talaromyces</taxon>
        <taxon>Talaromyces sect. Talaromyces</taxon>
    </lineage>
</organism>
<name>A0A093V271_TALMA</name>
<evidence type="ECO:0000259" key="4">
    <source>
        <dbReference type="Pfam" id="PF01494"/>
    </source>
</evidence>
<evidence type="ECO:0000256" key="1">
    <source>
        <dbReference type="ARBA" id="ARBA00022630"/>
    </source>
</evidence>
<keyword evidence="2" id="KW-0274">FAD</keyword>
<dbReference type="SUPFAM" id="SSF51182">
    <property type="entry name" value="RmlC-like cupins"/>
    <property type="match status" value="1"/>
</dbReference>
<reference key="1">
    <citation type="journal article" date="2014" name="PLoS Genet.">
        <title>Signature Gene Expression Reveals Novel Clues to the Molecular Mechanisms of Dimorphic Transition in Penicillium marneffei.</title>
        <authorList>
            <person name="Yang E."/>
            <person name="Wang G."/>
            <person name="Cai J."/>
            <person name="Woo P.C."/>
            <person name="Lau S.K."/>
            <person name="Yuen K.-Y."/>
            <person name="Chow W.-N."/>
            <person name="Lin X."/>
        </authorList>
    </citation>
    <scope>NUCLEOTIDE SEQUENCE [LARGE SCALE GENOMIC DNA]</scope>
    <source>
        <strain>PM1</strain>
    </source>
</reference>
<dbReference type="CDD" id="cd02231">
    <property type="entry name" value="cupin_BLL6423-like"/>
    <property type="match status" value="1"/>
</dbReference>
<dbReference type="InterPro" id="IPR002938">
    <property type="entry name" value="FAD-bd"/>
</dbReference>
<dbReference type="InterPro" id="IPR011051">
    <property type="entry name" value="RmlC_Cupin_sf"/>
</dbReference>
<protein>
    <submittedName>
        <fullName evidence="5">Salicylate hydroxylase</fullName>
    </submittedName>
</protein>
<keyword evidence="3" id="KW-0560">Oxidoreductase</keyword>
<dbReference type="HOGENOM" id="CLU_512984_0_0_1"/>
<dbReference type="AlphaFoldDB" id="A0A093V271"/>
<comment type="caution">
    <text evidence="5">The sequence shown here is derived from an EMBL/GenBank/DDBJ whole genome shotgun (WGS) entry which is preliminary data.</text>
</comment>
<reference evidence="5" key="2">
    <citation type="journal article" date="2014" name="PLoS Genet.">
        <title>Signature gene expression reveals novel clues to the molecular mechanisms of dimorphic transition in Penicillium marneffei.</title>
        <authorList>
            <person name="Yang E."/>
            <person name="Wang G."/>
            <person name="Cai J."/>
            <person name="Woo P.C."/>
            <person name="Lau S.K."/>
            <person name="Yuen K.-Y."/>
            <person name="Chow W.-N."/>
            <person name="Lin X."/>
        </authorList>
    </citation>
    <scope>NUCLEOTIDE SEQUENCE</scope>
    <source>
        <strain evidence="5">PM1</strain>
    </source>
</reference>
<dbReference type="Gene3D" id="2.60.120.10">
    <property type="entry name" value="Jelly Rolls"/>
    <property type="match status" value="1"/>
</dbReference>
<evidence type="ECO:0000313" key="5">
    <source>
        <dbReference type="EMBL" id="KFX44069.1"/>
    </source>
</evidence>
<feature type="domain" description="FAD-binding" evidence="4">
    <location>
        <begin position="273"/>
        <end position="447"/>
    </location>
</feature>
<dbReference type="Pfam" id="PF01494">
    <property type="entry name" value="FAD_binding_3"/>
    <property type="match status" value="1"/>
</dbReference>
<dbReference type="InterPro" id="IPR036188">
    <property type="entry name" value="FAD/NAD-bd_sf"/>
</dbReference>
<dbReference type="PANTHER" id="PTHR36156">
    <property type="entry name" value="SLR2101 PROTEIN"/>
    <property type="match status" value="1"/>
</dbReference>
<dbReference type="PANTHER" id="PTHR36156:SF3">
    <property type="entry name" value="CUPIN 2 CONSERVED BARREL DOMAIN-CONTAINING PROTEIN"/>
    <property type="match status" value="1"/>
</dbReference>
<dbReference type="EMBL" id="JPOX01000030">
    <property type="protein sequence ID" value="KFX44069.1"/>
    <property type="molecule type" value="Genomic_DNA"/>
</dbReference>
<keyword evidence="1" id="KW-0285">Flavoprotein</keyword>